<feature type="signal peptide" evidence="1">
    <location>
        <begin position="1"/>
        <end position="22"/>
    </location>
</feature>
<proteinExistence type="predicted"/>
<sequence length="394" mass="43731">MNKIKLSLLTAGLLVVVQNLNAIEMTDYQVIEGTYENAYVGGQLQVNDGNQDQTSYNASGVVSYENIYTTAPFVWNLQVDGIADISKGPNDGDSSQSNYDTQLNTDINKYLNNDDTTFIYGSTSMEYAKSSNASSGDDAVNIGVGAGYGRMYIATPLAKALRIIADLREHKLITKNVSDEALMSLAKVIHVENEYISKHGNREYKQYWYTDMEKSLQASGVLGKEGLGAFGTVRIEDVLEVQRPNERLHGWLVKGGIGQDLSNFTGLDKETTADAMFDYALPIGYQSQFRNTAILRKSLDAKTTTDYTFDNTLSYTYEVANNIDWENSWLLGFTKGDNNIEDVTTNSLSSTFRYYLANNLDLTSTLRLSKTDGGINETKDWGTAFTTGITYRLK</sequence>
<protein>
    <submittedName>
        <fullName evidence="2">Uncharacterized protein</fullName>
    </submittedName>
</protein>
<organism evidence="2">
    <name type="scientific">uncultured Sulfurovum sp</name>
    <dbReference type="NCBI Taxonomy" id="269237"/>
    <lineage>
        <taxon>Bacteria</taxon>
        <taxon>Pseudomonadati</taxon>
        <taxon>Campylobacterota</taxon>
        <taxon>Epsilonproteobacteria</taxon>
        <taxon>Campylobacterales</taxon>
        <taxon>Sulfurovaceae</taxon>
        <taxon>Sulfurovum</taxon>
        <taxon>environmental samples</taxon>
    </lineage>
</organism>
<gene>
    <name evidence="2" type="ORF">HELGO_WM20169</name>
</gene>
<dbReference type="AlphaFoldDB" id="A0A6S6TY92"/>
<name>A0A6S6TY92_9BACT</name>
<accession>A0A6S6TY92</accession>
<evidence type="ECO:0000256" key="1">
    <source>
        <dbReference type="SAM" id="SignalP"/>
    </source>
</evidence>
<feature type="chain" id="PRO_5027774670" evidence="1">
    <location>
        <begin position="23"/>
        <end position="394"/>
    </location>
</feature>
<evidence type="ECO:0000313" key="2">
    <source>
        <dbReference type="EMBL" id="CAA6821770.1"/>
    </source>
</evidence>
<keyword evidence="1" id="KW-0732">Signal</keyword>
<dbReference type="EMBL" id="CACVAZ010000146">
    <property type="protein sequence ID" value="CAA6821770.1"/>
    <property type="molecule type" value="Genomic_DNA"/>
</dbReference>
<reference evidence="2" key="1">
    <citation type="submission" date="2020-01" db="EMBL/GenBank/DDBJ databases">
        <authorList>
            <person name="Meier V. D."/>
            <person name="Meier V D."/>
        </authorList>
    </citation>
    <scope>NUCLEOTIDE SEQUENCE</scope>
    <source>
        <strain evidence="2">HLG_WM_MAG_02</strain>
    </source>
</reference>